<keyword evidence="3" id="KW-0472">Membrane</keyword>
<evidence type="ECO:0000313" key="16">
    <source>
        <dbReference type="Proteomes" id="UP001347796"/>
    </source>
</evidence>
<evidence type="ECO:0000256" key="12">
    <source>
        <dbReference type="ARBA" id="ARBA00045788"/>
    </source>
</evidence>
<evidence type="ECO:0000256" key="11">
    <source>
        <dbReference type="ARBA" id="ARBA00044561"/>
    </source>
</evidence>
<evidence type="ECO:0000256" key="10">
    <source>
        <dbReference type="ARBA" id="ARBA00044524"/>
    </source>
</evidence>
<evidence type="ECO:0000256" key="3">
    <source>
        <dbReference type="ARBA" id="ARBA00022475"/>
    </source>
</evidence>
<evidence type="ECO:0000256" key="6">
    <source>
        <dbReference type="ARBA" id="ARBA00023157"/>
    </source>
</evidence>
<sequence length="155" mass="17198">MVTVFTICATTFTATILMTLLVQAKDTRCHSDIGKGNDNVRHTNIINCYFCSSSSTSSDHFCADPFNLSHPALTTIPCEGYCAKWVIEKNPGELRYTRTCSKHMQMKMHINLVCMKERGSHKGHLCFCGEHGCNLATTPTISMTTLWILAVMVAS</sequence>
<evidence type="ECO:0000256" key="8">
    <source>
        <dbReference type="ARBA" id="ARBA00031037"/>
    </source>
</evidence>
<keyword evidence="7" id="KW-0325">Glycoprotein</keyword>
<dbReference type="PANTHER" id="PTHR33562">
    <property type="entry name" value="ATILLA, ISOFORM B-RELATED-RELATED"/>
    <property type="match status" value="1"/>
</dbReference>
<keyword evidence="5" id="KW-0090">Biological rhythms</keyword>
<gene>
    <name evidence="15" type="ORF">SNE40_009997</name>
</gene>
<dbReference type="PANTHER" id="PTHR33562:SF31">
    <property type="entry name" value="PROTEIN QUIVER"/>
    <property type="match status" value="1"/>
</dbReference>
<comment type="subunit">
    <text evidence="13">Interacts (via loop 2 of the three-fingered Ly-6 domain) with Sh/shaker; this interaction may stabilize both components of the complex and may be required for targeting or retention of Sh/shaker to neural cell projections. Interacts (via loop 2 of the three-fingered Ly-6 domain) with nAChRalpha3 and potentially other nicotinic acetylcholine receptors; this interaction is required for antagonism of nicotinic acetylcholine receptors.</text>
</comment>
<dbReference type="GO" id="GO:0032222">
    <property type="term" value="P:regulation of synaptic transmission, cholinergic"/>
    <property type="evidence" value="ECO:0007669"/>
    <property type="project" value="InterPro"/>
</dbReference>
<feature type="chain" id="PRO_5043050656" description="UPAR/Ly6 domain-containing protein qvr" evidence="14">
    <location>
        <begin position="25"/>
        <end position="155"/>
    </location>
</feature>
<evidence type="ECO:0000256" key="14">
    <source>
        <dbReference type="SAM" id="SignalP"/>
    </source>
</evidence>
<evidence type="ECO:0000256" key="5">
    <source>
        <dbReference type="ARBA" id="ARBA00023108"/>
    </source>
</evidence>
<evidence type="ECO:0000256" key="1">
    <source>
        <dbReference type="ARBA" id="ARBA00004471"/>
    </source>
</evidence>
<dbReference type="GO" id="GO:0005886">
    <property type="term" value="C:plasma membrane"/>
    <property type="evidence" value="ECO:0007669"/>
    <property type="project" value="UniProtKB-SubCell"/>
</dbReference>
<dbReference type="AlphaFoldDB" id="A0AAN8Q402"/>
<dbReference type="GO" id="GO:0030431">
    <property type="term" value="P:sleep"/>
    <property type="evidence" value="ECO:0007669"/>
    <property type="project" value="InterPro"/>
</dbReference>
<evidence type="ECO:0000256" key="4">
    <source>
        <dbReference type="ARBA" id="ARBA00022729"/>
    </source>
</evidence>
<protein>
    <recommendedName>
        <fullName evidence="10">UPAR/Ly6 domain-containing protein qvr</fullName>
    </recommendedName>
    <alternativeName>
        <fullName evidence="11">Protein quiver</fullName>
    </alternativeName>
    <alternativeName>
        <fullName evidence="8">Protein sleepless</fullName>
    </alternativeName>
</protein>
<dbReference type="InterPro" id="IPR050975">
    <property type="entry name" value="Sleep_regulator"/>
</dbReference>
<dbReference type="InterPro" id="IPR031424">
    <property type="entry name" value="QVR-like"/>
</dbReference>
<proteinExistence type="inferred from homology"/>
<keyword evidence="3" id="KW-1003">Cell membrane</keyword>
<evidence type="ECO:0000256" key="13">
    <source>
        <dbReference type="ARBA" id="ARBA00046769"/>
    </source>
</evidence>
<comment type="subcellular location">
    <subcellularLocation>
        <location evidence="1">Cell membrane</location>
        <topology evidence="1">Lipid-anchor</topology>
        <topology evidence="1">GPI-anchor</topology>
        <orientation evidence="1">Extracellular side</orientation>
    </subcellularLocation>
    <subcellularLocation>
        <location evidence="9">Membrane raft</location>
        <topology evidence="9">Lipid-anchor</topology>
        <topology evidence="9">GPI-anchor</topology>
        <orientation evidence="9">Extracellular side</orientation>
    </subcellularLocation>
</comment>
<evidence type="ECO:0000313" key="15">
    <source>
        <dbReference type="EMBL" id="KAK6182280.1"/>
    </source>
</evidence>
<dbReference type="CDD" id="cd23595">
    <property type="entry name" value="TFP_LU_ECD_Qvr"/>
    <property type="match status" value="1"/>
</dbReference>
<dbReference type="GO" id="GO:0045121">
    <property type="term" value="C:membrane raft"/>
    <property type="evidence" value="ECO:0007669"/>
    <property type="project" value="UniProtKB-SubCell"/>
</dbReference>
<comment type="caution">
    <text evidence="15">The sequence shown here is derived from an EMBL/GenBank/DDBJ whole genome shotgun (WGS) entry which is preliminary data.</text>
</comment>
<dbReference type="Proteomes" id="UP001347796">
    <property type="component" value="Unassembled WGS sequence"/>
</dbReference>
<evidence type="ECO:0000256" key="7">
    <source>
        <dbReference type="ARBA" id="ARBA00023180"/>
    </source>
</evidence>
<feature type="signal peptide" evidence="14">
    <location>
        <begin position="1"/>
        <end position="24"/>
    </location>
</feature>
<comment type="function">
    <text evidence="12">Bifunctional regulator of neuronal activity in the mushroom body, and possibly other regions of the brain, that acts as a signaling molecule required for homeostatic regulation of sleep under normal conditions and after sleep deprivation. Reduces neuronal excitability by enhancing Sh/shaker K(+) channel activity; possibly by stabilizing Sh/shaker to increase protein levels, accelerating its activation kinetics, slowing C-type inactivation and enhancing recovery from inactivation. Specifically affects the A-type K(+) current. Antagonizes nicotinic acetylcholine receptors (nAChRs) to reduce synaptic transmission, possibly by preventing their localization to the cell surface. Required for regulation of neuromuscular excitability and plasticity at neuromuscular junctions.</text>
</comment>
<accession>A0AAN8Q402</accession>
<keyword evidence="16" id="KW-1185">Reference proteome</keyword>
<organism evidence="15 16">
    <name type="scientific">Patella caerulea</name>
    <name type="common">Rayed Mediterranean limpet</name>
    <dbReference type="NCBI Taxonomy" id="87958"/>
    <lineage>
        <taxon>Eukaryota</taxon>
        <taxon>Metazoa</taxon>
        <taxon>Spiralia</taxon>
        <taxon>Lophotrochozoa</taxon>
        <taxon>Mollusca</taxon>
        <taxon>Gastropoda</taxon>
        <taxon>Patellogastropoda</taxon>
        <taxon>Patelloidea</taxon>
        <taxon>Patellidae</taxon>
        <taxon>Patella</taxon>
    </lineage>
</organism>
<dbReference type="GO" id="GO:0048511">
    <property type="term" value="P:rhythmic process"/>
    <property type="evidence" value="ECO:0007669"/>
    <property type="project" value="UniProtKB-KW"/>
</dbReference>
<evidence type="ECO:0000256" key="9">
    <source>
        <dbReference type="ARBA" id="ARBA00044499"/>
    </source>
</evidence>
<evidence type="ECO:0000256" key="2">
    <source>
        <dbReference type="ARBA" id="ARBA00010522"/>
    </source>
</evidence>
<comment type="similarity">
    <text evidence="2">Belongs to the quiver family.</text>
</comment>
<dbReference type="EMBL" id="JAZGQO010000007">
    <property type="protein sequence ID" value="KAK6182280.1"/>
    <property type="molecule type" value="Genomic_DNA"/>
</dbReference>
<keyword evidence="6" id="KW-1015">Disulfide bond</keyword>
<dbReference type="Pfam" id="PF17064">
    <property type="entry name" value="QVR"/>
    <property type="match status" value="1"/>
</dbReference>
<keyword evidence="4 14" id="KW-0732">Signal</keyword>
<reference evidence="15 16" key="1">
    <citation type="submission" date="2024-01" db="EMBL/GenBank/DDBJ databases">
        <title>The genome of the rayed Mediterranean limpet Patella caerulea (Linnaeus, 1758).</title>
        <authorList>
            <person name="Anh-Thu Weber A."/>
            <person name="Halstead-Nussloch G."/>
        </authorList>
    </citation>
    <scope>NUCLEOTIDE SEQUENCE [LARGE SCALE GENOMIC DNA]</scope>
    <source>
        <strain evidence="15">AATW-2023a</strain>
        <tissue evidence="15">Whole specimen</tissue>
    </source>
</reference>
<name>A0AAN8Q402_PATCE</name>